<proteinExistence type="predicted"/>
<keyword evidence="3" id="KW-0238">DNA-binding</keyword>
<dbReference type="GO" id="GO:0003677">
    <property type="term" value="F:DNA binding"/>
    <property type="evidence" value="ECO:0007669"/>
    <property type="project" value="UniProtKB-KW"/>
</dbReference>
<evidence type="ECO:0000313" key="8">
    <source>
        <dbReference type="Proteomes" id="UP001630127"/>
    </source>
</evidence>
<dbReference type="GO" id="GO:0005634">
    <property type="term" value="C:nucleus"/>
    <property type="evidence" value="ECO:0007669"/>
    <property type="project" value="UniProtKB-SubCell"/>
</dbReference>
<dbReference type="PANTHER" id="PTHR13935">
    <property type="entry name" value="ACHAETE-SCUTE TRANSCRIPTION FACTOR-RELATED"/>
    <property type="match status" value="1"/>
</dbReference>
<evidence type="ECO:0000256" key="1">
    <source>
        <dbReference type="ARBA" id="ARBA00004123"/>
    </source>
</evidence>
<dbReference type="InterPro" id="IPR015660">
    <property type="entry name" value="MASH1/Ascl1a-like"/>
</dbReference>
<dbReference type="FunFam" id="4.10.280.10:FF:000074">
    <property type="entry name" value="Transcription factor ORG2"/>
    <property type="match status" value="1"/>
</dbReference>
<dbReference type="PROSITE" id="PS50888">
    <property type="entry name" value="BHLH"/>
    <property type="match status" value="1"/>
</dbReference>
<dbReference type="PANTHER" id="PTHR13935:SF41">
    <property type="entry name" value="TRANSCRIPTION FACTOR ORG2-RELATED"/>
    <property type="match status" value="1"/>
</dbReference>
<dbReference type="GO" id="GO:0010106">
    <property type="term" value="P:cellular response to iron ion starvation"/>
    <property type="evidence" value="ECO:0007669"/>
    <property type="project" value="UniProtKB-ARBA"/>
</dbReference>
<evidence type="ECO:0000256" key="3">
    <source>
        <dbReference type="ARBA" id="ARBA00023125"/>
    </source>
</evidence>
<organism evidence="7 8">
    <name type="scientific">Cinchona calisaya</name>
    <dbReference type="NCBI Taxonomy" id="153742"/>
    <lineage>
        <taxon>Eukaryota</taxon>
        <taxon>Viridiplantae</taxon>
        <taxon>Streptophyta</taxon>
        <taxon>Embryophyta</taxon>
        <taxon>Tracheophyta</taxon>
        <taxon>Spermatophyta</taxon>
        <taxon>Magnoliopsida</taxon>
        <taxon>eudicotyledons</taxon>
        <taxon>Gunneridae</taxon>
        <taxon>Pentapetalae</taxon>
        <taxon>asterids</taxon>
        <taxon>lamiids</taxon>
        <taxon>Gentianales</taxon>
        <taxon>Rubiaceae</taxon>
        <taxon>Cinchonoideae</taxon>
        <taxon>Cinchoneae</taxon>
        <taxon>Cinchona</taxon>
    </lineage>
</organism>
<dbReference type="GO" id="GO:0006355">
    <property type="term" value="P:regulation of DNA-templated transcription"/>
    <property type="evidence" value="ECO:0007669"/>
    <property type="project" value="UniProtKB-ARBA"/>
</dbReference>
<dbReference type="SUPFAM" id="SSF47459">
    <property type="entry name" value="HLH, helix-loop-helix DNA-binding domain"/>
    <property type="match status" value="1"/>
</dbReference>
<keyword evidence="5" id="KW-0539">Nucleus</keyword>
<evidence type="ECO:0000256" key="5">
    <source>
        <dbReference type="ARBA" id="ARBA00023242"/>
    </source>
</evidence>
<comment type="caution">
    <text evidence="7">The sequence shown here is derived from an EMBL/GenBank/DDBJ whole genome shotgun (WGS) entry which is preliminary data.</text>
</comment>
<protein>
    <recommendedName>
        <fullName evidence="6">BHLH domain-containing protein</fullName>
    </recommendedName>
</protein>
<keyword evidence="4" id="KW-0804">Transcription</keyword>
<evidence type="ECO:0000256" key="2">
    <source>
        <dbReference type="ARBA" id="ARBA00023015"/>
    </source>
</evidence>
<name>A0ABD3AQR9_9GENT</name>
<dbReference type="CDD" id="cd18914">
    <property type="entry name" value="bHLH_AtORG2_like"/>
    <property type="match status" value="1"/>
</dbReference>
<dbReference type="AlphaFoldDB" id="A0ABD3AQR9"/>
<gene>
    <name evidence="7" type="ORF">ACH5RR_007085</name>
</gene>
<feature type="domain" description="BHLH" evidence="6">
    <location>
        <begin position="63"/>
        <end position="115"/>
    </location>
</feature>
<dbReference type="Pfam" id="PF00010">
    <property type="entry name" value="HLH"/>
    <property type="match status" value="1"/>
</dbReference>
<dbReference type="EMBL" id="JBJUIK010000003">
    <property type="protein sequence ID" value="KAL3533564.1"/>
    <property type="molecule type" value="Genomic_DNA"/>
</dbReference>
<evidence type="ECO:0000256" key="4">
    <source>
        <dbReference type="ARBA" id="ARBA00023163"/>
    </source>
</evidence>
<dbReference type="InterPro" id="IPR036638">
    <property type="entry name" value="HLH_DNA-bd_sf"/>
</dbReference>
<evidence type="ECO:0000313" key="7">
    <source>
        <dbReference type="EMBL" id="KAL3533564.1"/>
    </source>
</evidence>
<dbReference type="Gene3D" id="4.10.280.10">
    <property type="entry name" value="Helix-loop-helix DNA-binding domain"/>
    <property type="match status" value="1"/>
</dbReference>
<sequence length="261" mass="29828">MLTLSSPLFGYPLEDLSSHEQNAFYQGETESSESLLNSPTFQQQIRQNESKQFSHVNDESKNVKKLNHNASERDRRQRINSLYISLRSLLPPAYQEKKLSIPVTISRVLKYIPELQKEVKLLIQKKEGITTRISEEENSSPLKRQRKSCTQCSSSTVSINRPSEREVMIQLATLKNSGCSFADVLSILEQDGLLLLNSSCFESSFEGRVFYNLHLEVRGVQVLDLEGLKKKLLSLYDKPEDQSLHSNFSCNNQFGVYFVNL</sequence>
<reference evidence="7 8" key="1">
    <citation type="submission" date="2024-11" db="EMBL/GenBank/DDBJ databases">
        <title>A near-complete genome assembly of Cinchona calisaya.</title>
        <authorList>
            <person name="Lian D.C."/>
            <person name="Zhao X.W."/>
            <person name="Wei L."/>
        </authorList>
    </citation>
    <scope>NUCLEOTIDE SEQUENCE [LARGE SCALE GENOMIC DNA]</scope>
    <source>
        <tissue evidence="7">Nenye</tissue>
    </source>
</reference>
<evidence type="ECO:0000259" key="6">
    <source>
        <dbReference type="PROSITE" id="PS50888"/>
    </source>
</evidence>
<dbReference type="Proteomes" id="UP001630127">
    <property type="component" value="Unassembled WGS sequence"/>
</dbReference>
<keyword evidence="2" id="KW-0805">Transcription regulation</keyword>
<dbReference type="InterPro" id="IPR011598">
    <property type="entry name" value="bHLH_dom"/>
</dbReference>
<keyword evidence="8" id="KW-1185">Reference proteome</keyword>
<dbReference type="SMART" id="SM00353">
    <property type="entry name" value="HLH"/>
    <property type="match status" value="1"/>
</dbReference>
<accession>A0ABD3AQR9</accession>
<comment type="subcellular location">
    <subcellularLocation>
        <location evidence="1">Nucleus</location>
    </subcellularLocation>
</comment>